<dbReference type="Proteomes" id="UP000284605">
    <property type="component" value="Unassembled WGS sequence"/>
</dbReference>
<name>A0A418WBJ3_9PROT</name>
<reference evidence="1 2" key="1">
    <citation type="submission" date="2018-09" db="EMBL/GenBank/DDBJ databases">
        <authorList>
            <person name="Zhu H."/>
        </authorList>
    </citation>
    <scope>NUCLEOTIDE SEQUENCE [LARGE SCALE GENOMIC DNA]</scope>
    <source>
        <strain evidence="1 2">K1W22B-8</strain>
    </source>
</reference>
<proteinExistence type="predicted"/>
<sequence>MPGYRTAQAAEDGRLIVDLPGVSRVPAGWTGPRTLLSVVDLAFPRHRRNGRRFRCAGMASP</sequence>
<evidence type="ECO:0000313" key="2">
    <source>
        <dbReference type="Proteomes" id="UP000284605"/>
    </source>
</evidence>
<accession>A0A418WBJ3</accession>
<keyword evidence="2" id="KW-1185">Reference proteome</keyword>
<evidence type="ECO:0000313" key="1">
    <source>
        <dbReference type="EMBL" id="RJF87385.1"/>
    </source>
</evidence>
<protein>
    <submittedName>
        <fullName evidence="1">Uncharacterized protein</fullName>
    </submittedName>
</protein>
<comment type="caution">
    <text evidence="1">The sequence shown here is derived from an EMBL/GenBank/DDBJ whole genome shotgun (WGS) entry which is preliminary data.</text>
</comment>
<organism evidence="1 2">
    <name type="scientific">Oleomonas cavernae</name>
    <dbReference type="NCBI Taxonomy" id="2320859"/>
    <lineage>
        <taxon>Bacteria</taxon>
        <taxon>Pseudomonadati</taxon>
        <taxon>Pseudomonadota</taxon>
        <taxon>Alphaproteobacteria</taxon>
        <taxon>Acetobacterales</taxon>
        <taxon>Acetobacteraceae</taxon>
        <taxon>Oleomonas</taxon>
    </lineage>
</organism>
<gene>
    <name evidence="1" type="ORF">D3874_10430</name>
</gene>
<dbReference type="EMBL" id="QYUK01000011">
    <property type="protein sequence ID" value="RJF87385.1"/>
    <property type="molecule type" value="Genomic_DNA"/>
</dbReference>
<dbReference type="AlphaFoldDB" id="A0A418WBJ3"/>